<dbReference type="OrthoDB" id="9816340at2"/>
<dbReference type="InterPro" id="IPR007527">
    <property type="entry name" value="Znf_SWIM"/>
</dbReference>
<evidence type="ECO:0000256" key="1">
    <source>
        <dbReference type="PROSITE-ProRule" id="PRU00325"/>
    </source>
</evidence>
<dbReference type="Proteomes" id="UP000263928">
    <property type="component" value="Unassembled WGS sequence"/>
</dbReference>
<dbReference type="PROSITE" id="PS50966">
    <property type="entry name" value="ZF_SWIM"/>
    <property type="match status" value="1"/>
</dbReference>
<proteinExistence type="predicted"/>
<evidence type="ECO:0000259" key="3">
    <source>
        <dbReference type="PROSITE" id="PS50966"/>
    </source>
</evidence>
<keyword evidence="1" id="KW-0863">Zinc-finger</keyword>
<accession>A0A383S5S1</accession>
<sequence length="440" mass="47532">MSTPAIERWTTERIDAQAPDSQTARAGLKLAVPDRWAGLGVSDALLWGLCQGSGKKPYQVCVDLSGPAYKCSCPSRKFPCKHAVALLHLWSQGEVEPAEPADFAEEWRRRRADRAAKAAARAPRSERSAEQRADAEARAARREQRITDGLADLDRWLGDQLHEGLARAGGRRGDELRDMTARMVDAQAPGMAARLTALACIGDATPGWPAAAVEGFGMMRLLIRAWQRRDELPEDVAATVRSHLGVSVRVEDVFAGPGVEDTWAVLGTRESREGRVVARRVWLLGRRTGRWALQLSFAANRVALPAELFPGQQVDASAHPYPGRGQLRCALAAQREPQPLFWQPQPVGTAAARTAWRDAVALDPWIENLPVLVAGRLAVDDSGGYALSDGDGALPLVGGLVSLRGLALAAGRDELVAFGELSTEGLQPLSVLDGEQVRPL</sequence>
<feature type="region of interest" description="Disordered" evidence="2">
    <location>
        <begin position="114"/>
        <end position="143"/>
    </location>
</feature>
<dbReference type="RefSeq" id="WP_119161296.1">
    <property type="nucleotide sequence ID" value="NZ_LR134442.1"/>
</dbReference>
<dbReference type="EMBL" id="UNQJ01000004">
    <property type="protein sequence ID" value="SYZ32912.1"/>
    <property type="molecule type" value="Genomic_DNA"/>
</dbReference>
<dbReference type="EMBL" id="RCIW01000005">
    <property type="protein sequence ID" value="RLP11288.1"/>
    <property type="molecule type" value="Genomic_DNA"/>
</dbReference>
<dbReference type="Pfam" id="PF04434">
    <property type="entry name" value="SWIM"/>
    <property type="match status" value="1"/>
</dbReference>
<dbReference type="Proteomes" id="UP000279336">
    <property type="component" value="Unassembled WGS sequence"/>
</dbReference>
<reference evidence="6" key="2">
    <citation type="submission" date="2018-08" db="EMBL/GenBank/DDBJ databases">
        <authorList>
            <person name="Hornung B."/>
        </authorList>
    </citation>
    <scope>NUCLEOTIDE SEQUENCE [LARGE SCALE GENOMIC DNA]</scope>
</reference>
<keyword evidence="6" id="KW-1185">Reference proteome</keyword>
<evidence type="ECO:0000313" key="7">
    <source>
        <dbReference type="Proteomes" id="UP000279336"/>
    </source>
</evidence>
<protein>
    <submittedName>
        <fullName evidence="4">SWIM zinc finger family protein</fullName>
    </submittedName>
    <submittedName>
        <fullName evidence="5">Zinc finger SWIM-type profile</fullName>
    </submittedName>
</protein>
<keyword evidence="1" id="KW-0479">Metal-binding</keyword>
<evidence type="ECO:0000313" key="5">
    <source>
        <dbReference type="EMBL" id="SYZ32912.1"/>
    </source>
</evidence>
<feature type="compositionally biased region" description="Basic and acidic residues" evidence="2">
    <location>
        <begin position="123"/>
        <end position="143"/>
    </location>
</feature>
<evidence type="ECO:0000313" key="4">
    <source>
        <dbReference type="EMBL" id="RLP11288.1"/>
    </source>
</evidence>
<evidence type="ECO:0000313" key="6">
    <source>
        <dbReference type="Proteomes" id="UP000263928"/>
    </source>
</evidence>
<name>A0A383S5S1_9ACTN</name>
<dbReference type="AlphaFoldDB" id="A0A383S5S1"/>
<reference evidence="5" key="1">
    <citation type="submission" date="2018-08" db="EMBL/GenBank/DDBJ databases">
        <authorList>
            <person name="Ferrada E.E."/>
            <person name="Latorre B.A."/>
        </authorList>
    </citation>
    <scope>NUCLEOTIDE SEQUENCE [LARGE SCALE GENOMIC DNA]</scope>
    <source>
        <strain evidence="5">Propionibacterium_australiense1</strain>
    </source>
</reference>
<organism evidence="5 6">
    <name type="scientific">Propionibacterium australiense</name>
    <dbReference type="NCBI Taxonomy" id="119981"/>
    <lineage>
        <taxon>Bacteria</taxon>
        <taxon>Bacillati</taxon>
        <taxon>Actinomycetota</taxon>
        <taxon>Actinomycetes</taxon>
        <taxon>Propionibacteriales</taxon>
        <taxon>Propionibacteriaceae</taxon>
        <taxon>Propionibacterium</taxon>
    </lineage>
</organism>
<feature type="domain" description="SWIM-type" evidence="3">
    <location>
        <begin position="58"/>
        <end position="91"/>
    </location>
</feature>
<gene>
    <name evidence="4" type="ORF">D7U36_03965</name>
    <name evidence="5" type="ORF">PROPAUS_0823</name>
</gene>
<evidence type="ECO:0000256" key="2">
    <source>
        <dbReference type="SAM" id="MobiDB-lite"/>
    </source>
</evidence>
<keyword evidence="1" id="KW-0862">Zinc</keyword>
<dbReference type="GO" id="GO:0008270">
    <property type="term" value="F:zinc ion binding"/>
    <property type="evidence" value="ECO:0007669"/>
    <property type="project" value="UniProtKB-KW"/>
</dbReference>
<reference evidence="4 7" key="3">
    <citation type="submission" date="2018-10" db="EMBL/GenBank/DDBJ databases">
        <title>Propionibacterium australiense Genome Sequencing and Assembly.</title>
        <authorList>
            <person name="Bernier A.-M."/>
            <person name="Bernard K."/>
        </authorList>
    </citation>
    <scope>NUCLEOTIDE SEQUENCE [LARGE SCALE GENOMIC DNA]</scope>
    <source>
        <strain evidence="4 7">NML98A078</strain>
    </source>
</reference>